<dbReference type="SUPFAM" id="SSF53850">
    <property type="entry name" value="Periplasmic binding protein-like II"/>
    <property type="match status" value="1"/>
</dbReference>
<keyword evidence="1" id="KW-0732">Signal</keyword>
<dbReference type="EMBL" id="FOCM01000007">
    <property type="protein sequence ID" value="SEN89411.1"/>
    <property type="molecule type" value="Genomic_DNA"/>
</dbReference>
<dbReference type="Proteomes" id="UP000199372">
    <property type="component" value="Unassembled WGS sequence"/>
</dbReference>
<dbReference type="Gene3D" id="3.40.190.10">
    <property type="entry name" value="Periplasmic binding protein-like II"/>
    <property type="match status" value="1"/>
</dbReference>
<feature type="chain" id="PRO_5011548329" evidence="1">
    <location>
        <begin position="25"/>
        <end position="325"/>
    </location>
</feature>
<dbReference type="Gene3D" id="3.40.190.100">
    <property type="entry name" value="Glycine betaine-binding periplasmic protein, domain 2"/>
    <property type="match status" value="1"/>
</dbReference>
<accession>A0A1H8K9M8</accession>
<proteinExistence type="predicted"/>
<evidence type="ECO:0000259" key="2">
    <source>
        <dbReference type="Pfam" id="PF04069"/>
    </source>
</evidence>
<dbReference type="OrthoDB" id="9786266at2"/>
<protein>
    <submittedName>
        <fullName evidence="3">Glycine betaine/proline transport system substrate-binding protein</fullName>
    </submittedName>
</protein>
<gene>
    <name evidence="3" type="ORF">SAMN04488011_107152</name>
</gene>
<dbReference type="GO" id="GO:0022857">
    <property type="term" value="F:transmembrane transporter activity"/>
    <property type="evidence" value="ECO:0007669"/>
    <property type="project" value="InterPro"/>
</dbReference>
<reference evidence="4" key="1">
    <citation type="submission" date="2016-10" db="EMBL/GenBank/DDBJ databases">
        <authorList>
            <person name="Varghese N."/>
            <person name="Submissions S."/>
        </authorList>
    </citation>
    <scope>NUCLEOTIDE SEQUENCE [LARGE SCALE GENOMIC DNA]</scope>
    <source>
        <strain evidence="4">DSM 26893</strain>
    </source>
</reference>
<dbReference type="AlphaFoldDB" id="A0A1H8K9M8"/>
<dbReference type="InterPro" id="IPR007210">
    <property type="entry name" value="ABC_Gly_betaine_transp_sub-bd"/>
</dbReference>
<dbReference type="GO" id="GO:0043190">
    <property type="term" value="C:ATP-binding cassette (ABC) transporter complex"/>
    <property type="evidence" value="ECO:0007669"/>
    <property type="project" value="InterPro"/>
</dbReference>
<dbReference type="Pfam" id="PF04069">
    <property type="entry name" value="OpuAC"/>
    <property type="match status" value="1"/>
</dbReference>
<sequence>MKRHITIAGLAATTALALAGTARAQDSCGEVSITEMDWASAAIVTNVSVFLMEQGYGCDVTVVPSSTTAALVSVAETGEPDIVTEVWPNGNPSYDRLSEEGRIVTVADVLSDGSRQGWYVPTSLVEEHPELATLEGLLANPDLVGNRLHSCPDGWACRYSTEALAEAVGVEEAGIEVFQHGSGETLATSMAAAVENDDPWLGYYWEPTAIIGKYDMTLVDLGEYDFDTFECNQDPDCETNGVTAYPSTPVYTVVTTDFEDEHPELTELMSNVSFTNDQMGAVLAWQEDNSASPEEAAVYFLREYSDVWQTWVNDAAREQLSALIE</sequence>
<dbReference type="CDD" id="cd13641">
    <property type="entry name" value="PBP2_HisX_like"/>
    <property type="match status" value="1"/>
</dbReference>
<feature type="domain" description="ABC-type glycine betaine transport system substrate-binding" evidence="2">
    <location>
        <begin position="30"/>
        <end position="303"/>
    </location>
</feature>
<name>A0A1H8K9M8_9RHOB</name>
<keyword evidence="4" id="KW-1185">Reference proteome</keyword>
<evidence type="ECO:0000313" key="3">
    <source>
        <dbReference type="EMBL" id="SEN89411.1"/>
    </source>
</evidence>
<feature type="signal peptide" evidence="1">
    <location>
        <begin position="1"/>
        <end position="24"/>
    </location>
</feature>
<evidence type="ECO:0000256" key="1">
    <source>
        <dbReference type="SAM" id="SignalP"/>
    </source>
</evidence>
<dbReference type="RefSeq" id="WP_091846257.1">
    <property type="nucleotide sequence ID" value="NZ_FOCM01000007.1"/>
</dbReference>
<organism evidence="3 4">
    <name type="scientific">Palleronia pelagia</name>
    <dbReference type="NCBI Taxonomy" id="387096"/>
    <lineage>
        <taxon>Bacteria</taxon>
        <taxon>Pseudomonadati</taxon>
        <taxon>Pseudomonadota</taxon>
        <taxon>Alphaproteobacteria</taxon>
        <taxon>Rhodobacterales</taxon>
        <taxon>Roseobacteraceae</taxon>
        <taxon>Palleronia</taxon>
    </lineage>
</organism>
<evidence type="ECO:0000313" key="4">
    <source>
        <dbReference type="Proteomes" id="UP000199372"/>
    </source>
</evidence>